<dbReference type="InterPro" id="IPR005119">
    <property type="entry name" value="LysR_subst-bd"/>
</dbReference>
<keyword evidence="5" id="KW-0175">Coiled coil</keyword>
<keyword evidence="4" id="KW-0804">Transcription</keyword>
<evidence type="ECO:0000256" key="2">
    <source>
        <dbReference type="ARBA" id="ARBA00023015"/>
    </source>
</evidence>
<comment type="caution">
    <text evidence="7">The sequence shown here is derived from an EMBL/GenBank/DDBJ whole genome shotgun (WGS) entry which is preliminary data.</text>
</comment>
<evidence type="ECO:0000313" key="8">
    <source>
        <dbReference type="Proteomes" id="UP000265964"/>
    </source>
</evidence>
<proteinExistence type="inferred from homology"/>
<dbReference type="Pfam" id="PF03466">
    <property type="entry name" value="LysR_substrate"/>
    <property type="match status" value="1"/>
</dbReference>
<name>A0A3A1YI30_9GAMM</name>
<dbReference type="Gene3D" id="1.10.10.10">
    <property type="entry name" value="Winged helix-like DNA-binding domain superfamily/Winged helix DNA-binding domain"/>
    <property type="match status" value="1"/>
</dbReference>
<sequence>MVSRKHLHAIYQFMVVADHGSFTKAANQLGVTQANLSKQIRELEKQLGYEVFSRTTRKISLTQRGKILYTGAKESYAILEDKLEELEDLSHKPRGLVRINASRHLIEYVLTPKLAHLVQEFPEITVELFESNAYVDITEDGFDAGVRPVNDIPPGFVSVPISKSMKMVVVGTPEFFKKYPKPKHPRDLEGIPCIAYRFQNQRIWQWEFIDREHKNKRIYHTPQGSWIFSDSISLVNAARYGVGLAYEPLELVAQDLQEGKLIQVLEDYTISLPASHLYYPDRRVSQALRLVIDTLKVT</sequence>
<evidence type="ECO:0000256" key="5">
    <source>
        <dbReference type="SAM" id="Coils"/>
    </source>
</evidence>
<keyword evidence="3" id="KW-0238">DNA-binding</keyword>
<dbReference type="OrthoDB" id="9813056at2"/>
<dbReference type="RefSeq" id="WP_119534210.1">
    <property type="nucleotide sequence ID" value="NZ_NRJF01000036.1"/>
</dbReference>
<evidence type="ECO:0000256" key="3">
    <source>
        <dbReference type="ARBA" id="ARBA00023125"/>
    </source>
</evidence>
<organism evidence="7 8">
    <name type="scientific">Psittacicella gerlachiana</name>
    <dbReference type="NCBI Taxonomy" id="2028574"/>
    <lineage>
        <taxon>Bacteria</taxon>
        <taxon>Pseudomonadati</taxon>
        <taxon>Pseudomonadota</taxon>
        <taxon>Gammaproteobacteria</taxon>
        <taxon>Pasteurellales</taxon>
        <taxon>Psittacicellaceae</taxon>
        <taxon>Psittacicella</taxon>
    </lineage>
</organism>
<dbReference type="PANTHER" id="PTHR30537:SF1">
    <property type="entry name" value="HTH-TYPE TRANSCRIPTIONAL REGULATOR PGRR"/>
    <property type="match status" value="1"/>
</dbReference>
<evidence type="ECO:0000256" key="4">
    <source>
        <dbReference type="ARBA" id="ARBA00023163"/>
    </source>
</evidence>
<dbReference type="Pfam" id="PF00126">
    <property type="entry name" value="HTH_1"/>
    <property type="match status" value="1"/>
</dbReference>
<dbReference type="GO" id="GO:0003700">
    <property type="term" value="F:DNA-binding transcription factor activity"/>
    <property type="evidence" value="ECO:0007669"/>
    <property type="project" value="InterPro"/>
</dbReference>
<dbReference type="PRINTS" id="PR00039">
    <property type="entry name" value="HTHLYSR"/>
</dbReference>
<dbReference type="InterPro" id="IPR058163">
    <property type="entry name" value="LysR-type_TF_proteobact-type"/>
</dbReference>
<dbReference type="InterPro" id="IPR036390">
    <property type="entry name" value="WH_DNA-bd_sf"/>
</dbReference>
<dbReference type="AlphaFoldDB" id="A0A3A1YI30"/>
<dbReference type="PROSITE" id="PS50931">
    <property type="entry name" value="HTH_LYSR"/>
    <property type="match status" value="1"/>
</dbReference>
<feature type="domain" description="HTH lysR-type" evidence="6">
    <location>
        <begin position="13"/>
        <end position="62"/>
    </location>
</feature>
<dbReference type="FunFam" id="1.10.10.10:FF:000001">
    <property type="entry name" value="LysR family transcriptional regulator"/>
    <property type="match status" value="1"/>
</dbReference>
<feature type="coiled-coil region" evidence="5">
    <location>
        <begin position="26"/>
        <end position="89"/>
    </location>
</feature>
<dbReference type="Proteomes" id="UP000265964">
    <property type="component" value="Unassembled WGS sequence"/>
</dbReference>
<dbReference type="GO" id="GO:0006351">
    <property type="term" value="P:DNA-templated transcription"/>
    <property type="evidence" value="ECO:0007669"/>
    <property type="project" value="TreeGrafter"/>
</dbReference>
<dbReference type="GO" id="GO:0043565">
    <property type="term" value="F:sequence-specific DNA binding"/>
    <property type="evidence" value="ECO:0007669"/>
    <property type="project" value="TreeGrafter"/>
</dbReference>
<dbReference type="InterPro" id="IPR000847">
    <property type="entry name" value="LysR_HTH_N"/>
</dbReference>
<evidence type="ECO:0000256" key="1">
    <source>
        <dbReference type="ARBA" id="ARBA00009437"/>
    </source>
</evidence>
<dbReference type="EMBL" id="NRJF01000036">
    <property type="protein sequence ID" value="RIY37812.1"/>
    <property type="molecule type" value="Genomic_DNA"/>
</dbReference>
<dbReference type="SUPFAM" id="SSF46785">
    <property type="entry name" value="Winged helix' DNA-binding domain"/>
    <property type="match status" value="1"/>
</dbReference>
<dbReference type="Gene3D" id="3.40.190.290">
    <property type="match status" value="1"/>
</dbReference>
<dbReference type="InterPro" id="IPR036388">
    <property type="entry name" value="WH-like_DNA-bd_sf"/>
</dbReference>
<protein>
    <recommendedName>
        <fullName evidence="6">HTH lysR-type domain-containing protein</fullName>
    </recommendedName>
</protein>
<gene>
    <name evidence="7" type="ORF">CKF59_01460</name>
</gene>
<dbReference type="PANTHER" id="PTHR30537">
    <property type="entry name" value="HTH-TYPE TRANSCRIPTIONAL REGULATOR"/>
    <property type="match status" value="1"/>
</dbReference>
<keyword evidence="2" id="KW-0805">Transcription regulation</keyword>
<keyword evidence="8" id="KW-1185">Reference proteome</keyword>
<accession>A0A3A1YI30</accession>
<comment type="similarity">
    <text evidence="1">Belongs to the LysR transcriptional regulatory family.</text>
</comment>
<reference evidence="7 8" key="1">
    <citation type="submission" date="2017-08" db="EMBL/GenBank/DDBJ databases">
        <title>Reclassification of Bisgaard taxon 37 and 44.</title>
        <authorList>
            <person name="Christensen H."/>
        </authorList>
    </citation>
    <scope>NUCLEOTIDE SEQUENCE [LARGE SCALE GENOMIC DNA]</scope>
    <source>
        <strain evidence="7 8">EEAB3T1</strain>
    </source>
</reference>
<evidence type="ECO:0000313" key="7">
    <source>
        <dbReference type="EMBL" id="RIY37812.1"/>
    </source>
</evidence>
<evidence type="ECO:0000259" key="6">
    <source>
        <dbReference type="PROSITE" id="PS50931"/>
    </source>
</evidence>
<dbReference type="SUPFAM" id="SSF53850">
    <property type="entry name" value="Periplasmic binding protein-like II"/>
    <property type="match status" value="1"/>
</dbReference>